<name>A0ABN1MYI1_9BACT</name>
<feature type="transmembrane region" description="Helical" evidence="1">
    <location>
        <begin position="185"/>
        <end position="207"/>
    </location>
</feature>
<keyword evidence="3" id="KW-1185">Reference proteome</keyword>
<dbReference type="EMBL" id="BAAAFI010000004">
    <property type="protein sequence ID" value="GAA0878270.1"/>
    <property type="molecule type" value="Genomic_DNA"/>
</dbReference>
<accession>A0ABN1MYI1</accession>
<reference evidence="2 3" key="1">
    <citation type="journal article" date="2019" name="Int. J. Syst. Evol. Microbiol.">
        <title>The Global Catalogue of Microorganisms (GCM) 10K type strain sequencing project: providing services to taxonomists for standard genome sequencing and annotation.</title>
        <authorList>
            <consortium name="The Broad Institute Genomics Platform"/>
            <consortium name="The Broad Institute Genome Sequencing Center for Infectious Disease"/>
            <person name="Wu L."/>
            <person name="Ma J."/>
        </authorList>
    </citation>
    <scope>NUCLEOTIDE SEQUENCE [LARGE SCALE GENOMIC DNA]</scope>
    <source>
        <strain evidence="2 3">JCM 16112</strain>
    </source>
</reference>
<feature type="transmembrane region" description="Helical" evidence="1">
    <location>
        <begin position="81"/>
        <end position="103"/>
    </location>
</feature>
<comment type="caution">
    <text evidence="2">The sequence shown here is derived from an EMBL/GenBank/DDBJ whole genome shotgun (WGS) entry which is preliminary data.</text>
</comment>
<feature type="transmembrane region" description="Helical" evidence="1">
    <location>
        <begin position="223"/>
        <end position="243"/>
    </location>
</feature>
<protein>
    <submittedName>
        <fullName evidence="2">DUF2306 domain-containing protein</fullName>
    </submittedName>
</protein>
<keyword evidence="1" id="KW-0812">Transmembrane</keyword>
<feature type="transmembrane region" description="Helical" evidence="1">
    <location>
        <begin position="36"/>
        <end position="61"/>
    </location>
</feature>
<keyword evidence="1" id="KW-0472">Membrane</keyword>
<feature type="transmembrane region" description="Helical" evidence="1">
    <location>
        <begin position="255"/>
        <end position="281"/>
    </location>
</feature>
<keyword evidence="1" id="KW-1133">Transmembrane helix</keyword>
<evidence type="ECO:0000313" key="2">
    <source>
        <dbReference type="EMBL" id="GAA0878270.1"/>
    </source>
</evidence>
<sequence>MLLNLTPLSTTIFTQNSPRESTASVPHRLFDISTKVWFAVVVIGQLIFAYYILMLYGAAGLQGNFERWNAVTTHGYVPRDWVGNLVFGAHVLFAAIITIGGPIQLLPQIRTRIPRFHRINGRIYIGSAFLISLAGLYLAWVRGAAGGLTGSIFITINGLIILTCAYFAIRYAVQRKLELHRQWAIRLFLAMSGVWFFRVFLMLWLVIHQAPVGFDPETFEGPFLNALSLFVYILPQVFAQIYFHAKATDSNTFKIAASLGLITLTVGILVGIFAATMGMWLPRL</sequence>
<proteinExistence type="predicted"/>
<dbReference type="Pfam" id="PF10067">
    <property type="entry name" value="DUF2306"/>
    <property type="match status" value="1"/>
</dbReference>
<feature type="transmembrane region" description="Helical" evidence="1">
    <location>
        <begin position="123"/>
        <end position="140"/>
    </location>
</feature>
<dbReference type="InterPro" id="IPR018750">
    <property type="entry name" value="DUF2306_membrane"/>
</dbReference>
<organism evidence="2 3">
    <name type="scientific">Algoriphagus jejuensis</name>
    <dbReference type="NCBI Taxonomy" id="419934"/>
    <lineage>
        <taxon>Bacteria</taxon>
        <taxon>Pseudomonadati</taxon>
        <taxon>Bacteroidota</taxon>
        <taxon>Cytophagia</taxon>
        <taxon>Cytophagales</taxon>
        <taxon>Cyclobacteriaceae</taxon>
        <taxon>Algoriphagus</taxon>
    </lineage>
</organism>
<evidence type="ECO:0000256" key="1">
    <source>
        <dbReference type="SAM" id="Phobius"/>
    </source>
</evidence>
<feature type="transmembrane region" description="Helical" evidence="1">
    <location>
        <begin position="152"/>
        <end position="173"/>
    </location>
</feature>
<gene>
    <name evidence="2" type="ORF">GCM10009119_12380</name>
</gene>
<dbReference type="Proteomes" id="UP001500469">
    <property type="component" value="Unassembled WGS sequence"/>
</dbReference>
<evidence type="ECO:0000313" key="3">
    <source>
        <dbReference type="Proteomes" id="UP001500469"/>
    </source>
</evidence>